<evidence type="ECO:0000313" key="2">
    <source>
        <dbReference type="EMBL" id="VAW37082.1"/>
    </source>
</evidence>
<feature type="coiled-coil region" evidence="1">
    <location>
        <begin position="7"/>
        <end position="111"/>
    </location>
</feature>
<protein>
    <recommendedName>
        <fullName evidence="3">Chromosome partition protein smc</fullName>
    </recommendedName>
</protein>
<evidence type="ECO:0008006" key="3">
    <source>
        <dbReference type="Google" id="ProtNLM"/>
    </source>
</evidence>
<feature type="coiled-coil region" evidence="1">
    <location>
        <begin position="253"/>
        <end position="304"/>
    </location>
</feature>
<accession>A0A3B0VDR3</accession>
<reference evidence="2" key="1">
    <citation type="submission" date="2018-06" db="EMBL/GenBank/DDBJ databases">
        <authorList>
            <person name="Zhirakovskaya E."/>
        </authorList>
    </citation>
    <scope>NUCLEOTIDE SEQUENCE</scope>
</reference>
<evidence type="ECO:0000256" key="1">
    <source>
        <dbReference type="SAM" id="Coils"/>
    </source>
</evidence>
<sequence>MAINGTSAATEQTIKDLQSRLDWLDEERRKQTHKVTELDQKLTLQEREIAGREQRIQDLERQLSSLNAQIGRIPKIDNQLAQFKDEIVQMIEQYDQRRIQSEAEMDRLRRVEQEALARELAALRKETNAIPQLQNNMELRIAEEARLANLIGKQKTEISTLRNKQEAKVSEFAFLEEKEKLNNRNITELQTAVVEINKRWENAFSRMDLSNSAILRLEGSLQGITDKQGQLQESTKSWMEQIQIGEYERNQRLEGWRRVLEEQEDSMNRFNKEFIKFSDQYKEAKMAVQTLSSWQEEIEKQQRESSEVLRVEISRMESRWDDFRHENDKQWRNQGVDTEQRWNTLNRHEREVREQIDILDEKLRKLEQEKDLLWRVQTAQSDALKQFPRMWLEEVDKAIAQNPNRRRQPTLVPVREEFD</sequence>
<keyword evidence="1" id="KW-0175">Coiled coil</keyword>
<name>A0A3B0VDR3_9ZZZZ</name>
<dbReference type="EMBL" id="UOEU01000650">
    <property type="protein sequence ID" value="VAW37082.1"/>
    <property type="molecule type" value="Genomic_DNA"/>
</dbReference>
<organism evidence="2">
    <name type="scientific">hydrothermal vent metagenome</name>
    <dbReference type="NCBI Taxonomy" id="652676"/>
    <lineage>
        <taxon>unclassified sequences</taxon>
        <taxon>metagenomes</taxon>
        <taxon>ecological metagenomes</taxon>
    </lineage>
</organism>
<proteinExistence type="predicted"/>
<gene>
    <name evidence="2" type="ORF">MNBD_CHLOROFLEXI01-4694</name>
</gene>
<dbReference type="AlphaFoldDB" id="A0A3B0VDR3"/>